<feature type="transmembrane region" description="Helical" evidence="1">
    <location>
        <begin position="305"/>
        <end position="322"/>
    </location>
</feature>
<feature type="transmembrane region" description="Helical" evidence="1">
    <location>
        <begin position="215"/>
        <end position="234"/>
    </location>
</feature>
<evidence type="ECO:0000313" key="2">
    <source>
        <dbReference type="EMBL" id="SNR68411.1"/>
    </source>
</evidence>
<dbReference type="AlphaFoldDB" id="A0A238YCD3"/>
<feature type="transmembrane region" description="Helical" evidence="1">
    <location>
        <begin position="328"/>
        <end position="346"/>
    </location>
</feature>
<feature type="transmembrane region" description="Helical" evidence="1">
    <location>
        <begin position="268"/>
        <end position="285"/>
    </location>
</feature>
<organism evidence="2 3">
    <name type="scientific">Haloechinothrix alba</name>
    <dbReference type="NCBI Taxonomy" id="664784"/>
    <lineage>
        <taxon>Bacteria</taxon>
        <taxon>Bacillati</taxon>
        <taxon>Actinomycetota</taxon>
        <taxon>Actinomycetes</taxon>
        <taxon>Pseudonocardiales</taxon>
        <taxon>Pseudonocardiaceae</taxon>
        <taxon>Haloechinothrix</taxon>
    </lineage>
</organism>
<evidence type="ECO:0008006" key="4">
    <source>
        <dbReference type="Google" id="ProtNLM"/>
    </source>
</evidence>
<dbReference type="Proteomes" id="UP000198348">
    <property type="component" value="Unassembled WGS sequence"/>
</dbReference>
<accession>A0A238YCD3</accession>
<protein>
    <recommendedName>
        <fullName evidence="4">Acyltransferase family protein</fullName>
    </recommendedName>
</protein>
<feature type="transmembrane region" description="Helical" evidence="1">
    <location>
        <begin position="104"/>
        <end position="125"/>
    </location>
</feature>
<dbReference type="EMBL" id="FZNW01000014">
    <property type="protein sequence ID" value="SNR68411.1"/>
    <property type="molecule type" value="Genomic_DNA"/>
</dbReference>
<feature type="transmembrane region" description="Helical" evidence="1">
    <location>
        <begin position="188"/>
        <end position="209"/>
    </location>
</feature>
<reference evidence="2 3" key="1">
    <citation type="submission" date="2017-06" db="EMBL/GenBank/DDBJ databases">
        <authorList>
            <person name="Kim H.J."/>
            <person name="Triplett B.A."/>
        </authorList>
    </citation>
    <scope>NUCLEOTIDE SEQUENCE [LARGE SCALE GENOMIC DNA]</scope>
    <source>
        <strain evidence="2 3">DSM 45207</strain>
    </source>
</reference>
<keyword evidence="1" id="KW-0812">Transmembrane</keyword>
<gene>
    <name evidence="2" type="ORF">SAMN06265360_114119</name>
</gene>
<name>A0A238YCD3_9PSEU</name>
<keyword evidence="1" id="KW-1133">Transmembrane helix</keyword>
<feature type="transmembrane region" description="Helical" evidence="1">
    <location>
        <begin position="72"/>
        <end position="92"/>
    </location>
</feature>
<feature type="transmembrane region" description="Helical" evidence="1">
    <location>
        <begin position="26"/>
        <end position="44"/>
    </location>
</feature>
<evidence type="ECO:0000313" key="3">
    <source>
        <dbReference type="Proteomes" id="UP000198348"/>
    </source>
</evidence>
<feature type="transmembrane region" description="Helical" evidence="1">
    <location>
        <begin position="159"/>
        <end position="181"/>
    </location>
</feature>
<proteinExistence type="predicted"/>
<keyword evidence="3" id="KW-1185">Reference proteome</keyword>
<keyword evidence="1" id="KW-0472">Membrane</keyword>
<sequence length="354" mass="36848">MPSDTAAPRSGTAVSGSPTTMPGIRLTLALGIVLVGYSYLVALWPSRYQATPRPVVLAREWLNFPLGIGEDFGMLGVALLLLSLGYTAADTVSRLGTGRACATLLVRGYLPFALVVTLSWLLLLAGARPFTDGAPGDPAISAYLSNLALVDGLVAEQTLFGLSWVIVVGALFCLLVLATAALSTRVPLASVAVQLAVVVTAVVSGWAAGGRVAELGLLSVYLSVPLLGELIWTVRERGVPGWAAAPAGLGCLAVVIAGERIYPELAGWLYALTIVYAVLILLLSLARGSRLGRSTIVGWAADRTYPLFLLIGVVGYPILFAFDDVAFAVALPLAVGGTVVTAEGLFRLMTAVRT</sequence>
<evidence type="ECO:0000256" key="1">
    <source>
        <dbReference type="SAM" id="Phobius"/>
    </source>
</evidence>
<dbReference type="RefSeq" id="WP_176439976.1">
    <property type="nucleotide sequence ID" value="NZ_FZNW01000014.1"/>
</dbReference>
<feature type="transmembrane region" description="Helical" evidence="1">
    <location>
        <begin position="241"/>
        <end position="262"/>
    </location>
</feature>